<dbReference type="Proteomes" id="UP000625711">
    <property type="component" value="Unassembled WGS sequence"/>
</dbReference>
<dbReference type="OrthoDB" id="6691583at2759"/>
<evidence type="ECO:0000313" key="2">
    <source>
        <dbReference type="EMBL" id="KAF7287965.1"/>
    </source>
</evidence>
<evidence type="ECO:0000256" key="1">
    <source>
        <dbReference type="SAM" id="MobiDB-lite"/>
    </source>
</evidence>
<sequence length="259" mass="29342">MIDWVSIVRHSRRRFSNYMYGVPRKVRKKRQKNARSHHNSRTHQEGAAAHDLPSRSECTCCWAGEKVKQKSRYVEDDMPPPPSPPMPSKVINAAVVVDNLSRQSSLERVSSGRRKSASDRGILNDVLKETSVHKMRFRRHSAPVILERAAFHYDAAIDYCADKSVTIGEMTIVCKYCEALKYSGESTGLCCAGGKGKYKGEDVLTQCTLMIPTALPFDFKPLRFPVRLAFVMTINKSKASRWKFAEPTWSFPVSTKQKI</sequence>
<gene>
    <name evidence="2" type="ORF">GWI33_000026</name>
</gene>
<feature type="compositionally biased region" description="Basic residues" evidence="1">
    <location>
        <begin position="24"/>
        <end position="41"/>
    </location>
</feature>
<name>A0A834J0J5_RHYFE</name>
<keyword evidence="3" id="KW-1185">Reference proteome</keyword>
<organism evidence="2 3">
    <name type="scientific">Rhynchophorus ferrugineus</name>
    <name type="common">Red palm weevil</name>
    <name type="synonym">Curculio ferrugineus</name>
    <dbReference type="NCBI Taxonomy" id="354439"/>
    <lineage>
        <taxon>Eukaryota</taxon>
        <taxon>Metazoa</taxon>
        <taxon>Ecdysozoa</taxon>
        <taxon>Arthropoda</taxon>
        <taxon>Hexapoda</taxon>
        <taxon>Insecta</taxon>
        <taxon>Pterygota</taxon>
        <taxon>Neoptera</taxon>
        <taxon>Endopterygota</taxon>
        <taxon>Coleoptera</taxon>
        <taxon>Polyphaga</taxon>
        <taxon>Cucujiformia</taxon>
        <taxon>Curculionidae</taxon>
        <taxon>Dryophthorinae</taxon>
        <taxon>Rhynchophorus</taxon>
    </lineage>
</organism>
<proteinExistence type="predicted"/>
<reference evidence="2" key="1">
    <citation type="submission" date="2020-08" db="EMBL/GenBank/DDBJ databases">
        <title>Genome sequencing and assembly of the red palm weevil Rhynchophorus ferrugineus.</title>
        <authorList>
            <person name="Dias G.B."/>
            <person name="Bergman C.M."/>
            <person name="Manee M."/>
        </authorList>
    </citation>
    <scope>NUCLEOTIDE SEQUENCE</scope>
    <source>
        <strain evidence="2">AA-2017</strain>
        <tissue evidence="2">Whole larva</tissue>
    </source>
</reference>
<evidence type="ECO:0000313" key="3">
    <source>
        <dbReference type="Proteomes" id="UP000625711"/>
    </source>
</evidence>
<dbReference type="AlphaFoldDB" id="A0A834J0J5"/>
<feature type="region of interest" description="Disordered" evidence="1">
    <location>
        <begin position="22"/>
        <end position="50"/>
    </location>
</feature>
<comment type="caution">
    <text evidence="2">The sequence shown here is derived from an EMBL/GenBank/DDBJ whole genome shotgun (WGS) entry which is preliminary data.</text>
</comment>
<protein>
    <submittedName>
        <fullName evidence="2">Uncharacterized protein</fullName>
    </submittedName>
</protein>
<dbReference type="EMBL" id="JAACXV010000001">
    <property type="protein sequence ID" value="KAF7287965.1"/>
    <property type="molecule type" value="Genomic_DNA"/>
</dbReference>
<accession>A0A834J0J5</accession>